<proteinExistence type="predicted"/>
<organism evidence="1 2">
    <name type="scientific">Dictyocaulus viviparus</name>
    <name type="common">Bovine lungworm</name>
    <dbReference type="NCBI Taxonomy" id="29172"/>
    <lineage>
        <taxon>Eukaryota</taxon>
        <taxon>Metazoa</taxon>
        <taxon>Ecdysozoa</taxon>
        <taxon>Nematoda</taxon>
        <taxon>Chromadorea</taxon>
        <taxon>Rhabditida</taxon>
        <taxon>Rhabditina</taxon>
        <taxon>Rhabditomorpha</taxon>
        <taxon>Strongyloidea</taxon>
        <taxon>Metastrongylidae</taxon>
        <taxon>Dictyocaulus</taxon>
    </lineage>
</organism>
<dbReference type="Proteomes" id="UP000053766">
    <property type="component" value="Unassembled WGS sequence"/>
</dbReference>
<keyword evidence="2" id="KW-1185">Reference proteome</keyword>
<dbReference type="AlphaFoldDB" id="A0A0D8X6P8"/>
<accession>A0A0D8X6P8</accession>
<evidence type="ECO:0000313" key="1">
    <source>
        <dbReference type="EMBL" id="KJH40205.1"/>
    </source>
</evidence>
<dbReference type="EMBL" id="KN717556">
    <property type="protein sequence ID" value="KJH40205.1"/>
    <property type="molecule type" value="Genomic_DNA"/>
</dbReference>
<reference evidence="2" key="2">
    <citation type="journal article" date="2016" name="Sci. Rep.">
        <title>Dictyocaulus viviparus genome, variome and transcriptome elucidate lungworm biology and support future intervention.</title>
        <authorList>
            <person name="McNulty S.N."/>
            <person name="Strube C."/>
            <person name="Rosa B.A."/>
            <person name="Martin J.C."/>
            <person name="Tyagi R."/>
            <person name="Choi Y.J."/>
            <person name="Wang Q."/>
            <person name="Hallsworth Pepin K."/>
            <person name="Zhang X."/>
            <person name="Ozersky P."/>
            <person name="Wilson R.K."/>
            <person name="Sternberg P.W."/>
            <person name="Gasser R.B."/>
            <person name="Mitreva M."/>
        </authorList>
    </citation>
    <scope>NUCLEOTIDE SEQUENCE [LARGE SCALE GENOMIC DNA]</scope>
    <source>
        <strain evidence="2">HannoverDv2000</strain>
    </source>
</reference>
<reference evidence="1 2" key="1">
    <citation type="submission" date="2013-11" db="EMBL/GenBank/DDBJ databases">
        <title>Draft genome of the bovine lungworm Dictyocaulus viviparus.</title>
        <authorList>
            <person name="Mitreva M."/>
        </authorList>
    </citation>
    <scope>NUCLEOTIDE SEQUENCE [LARGE SCALE GENOMIC DNA]</scope>
    <source>
        <strain evidence="1 2">HannoverDv2000</strain>
    </source>
</reference>
<gene>
    <name evidence="1" type="ORF">DICVIV_13854</name>
</gene>
<sequence length="66" mass="7435">MPNNNMCMTAEVKQEFMNLSGTLTTTNIIMANWQTSMWQDVMNRALRSLSSGPFSSNFIRASITVN</sequence>
<evidence type="ECO:0000313" key="2">
    <source>
        <dbReference type="Proteomes" id="UP000053766"/>
    </source>
</evidence>
<name>A0A0D8X6P8_DICVI</name>
<dbReference type="OrthoDB" id="5888083at2759"/>
<protein>
    <submittedName>
        <fullName evidence="1">Uncharacterized protein</fullName>
    </submittedName>
</protein>